<dbReference type="Gene3D" id="3.90.470.20">
    <property type="entry name" value="4'-phosphopantetheinyl transferase domain"/>
    <property type="match status" value="2"/>
</dbReference>
<reference evidence="4 5" key="2">
    <citation type="submission" date="2012-06" db="EMBL/GenBank/DDBJ databases">
        <authorList>
            <person name="Fiebig A."/>
        </authorList>
    </citation>
    <scope>NUCLEOTIDE SEQUENCE [LARGE SCALE GENOMIC DNA]</scope>
    <source>
        <strain evidence="4 5">DFL-43</strain>
    </source>
</reference>
<dbReference type="InterPro" id="IPR008278">
    <property type="entry name" value="4-PPantetheinyl_Trfase_dom"/>
</dbReference>
<dbReference type="GO" id="GO:0008897">
    <property type="term" value="F:holo-[acyl-carrier-protein] synthase activity"/>
    <property type="evidence" value="ECO:0007669"/>
    <property type="project" value="InterPro"/>
</dbReference>
<name>A9D6X4_HOEPD</name>
<evidence type="ECO:0000259" key="3">
    <source>
        <dbReference type="Pfam" id="PF01648"/>
    </source>
</evidence>
<evidence type="ECO:0000256" key="2">
    <source>
        <dbReference type="ARBA" id="ARBA00022679"/>
    </source>
</evidence>
<comment type="similarity">
    <text evidence="1">Belongs to the P-Pant transferase superfamily. Gsp/Sfp/HetI/AcpT family.</text>
</comment>
<dbReference type="STRING" id="411684.HPDFL43_10267"/>
<dbReference type="GO" id="GO:0000287">
    <property type="term" value="F:magnesium ion binding"/>
    <property type="evidence" value="ECO:0007669"/>
    <property type="project" value="InterPro"/>
</dbReference>
<dbReference type="RefSeq" id="WP_007197829.1">
    <property type="nucleotide sequence ID" value="NZ_CM002917.1"/>
</dbReference>
<protein>
    <submittedName>
        <fullName evidence="4">Phosphopantetheinyl transferase</fullName>
    </submittedName>
</protein>
<sequence>METSRIQGKGDGLAHNATVLERPMSCVGFPKGRADFELKTNHVVLRWLAIGGLDDMQQTQLAGLLSETEQAKAARFHDASHRRTYVAAHALLRGMLAHVTGRDPRELQFTHGPNGKPEPVCPPGIARVCINLSHTHDLAAVAMTLDREVGVDIEWIARAAPFEVMERFFAPSERADVIAAPPSLRSMRFYDFWTMKEAYMKATGQGFSLDPVSFAVALTPACLQRQPSGQTIPTPYFFQRFSVSPGHVGAIALEGAEPVTVDAGAARLPWLGEFVAT</sequence>
<dbReference type="SUPFAM" id="SSF56214">
    <property type="entry name" value="4'-phosphopantetheinyl transferase"/>
    <property type="match status" value="2"/>
</dbReference>
<reference evidence="4 5" key="1">
    <citation type="submission" date="2007-10" db="EMBL/GenBank/DDBJ databases">
        <authorList>
            <person name="Wagner-Dobler I."/>
            <person name="Ferriera S."/>
            <person name="Johnson J."/>
            <person name="Kravitz S."/>
            <person name="Beeson K."/>
            <person name="Sutton G."/>
            <person name="Rogers Y.-H."/>
            <person name="Friedman R."/>
            <person name="Frazier M."/>
            <person name="Venter J.C."/>
        </authorList>
    </citation>
    <scope>NUCLEOTIDE SEQUENCE [LARGE SCALE GENOMIC DNA]</scope>
    <source>
        <strain evidence="4 5">DFL-43</strain>
    </source>
</reference>
<dbReference type="GO" id="GO:0005829">
    <property type="term" value="C:cytosol"/>
    <property type="evidence" value="ECO:0007669"/>
    <property type="project" value="TreeGrafter"/>
</dbReference>
<dbReference type="HOGENOM" id="CLU_057011_2_3_5"/>
<feature type="domain" description="4'-phosphopantetheinyl transferase" evidence="3">
    <location>
        <begin position="149"/>
        <end position="221"/>
    </location>
</feature>
<evidence type="ECO:0000313" key="4">
    <source>
        <dbReference type="EMBL" id="EDQ33614.1"/>
    </source>
</evidence>
<evidence type="ECO:0000313" key="5">
    <source>
        <dbReference type="Proteomes" id="UP000004291"/>
    </source>
</evidence>
<proteinExistence type="inferred from homology"/>
<dbReference type="InterPro" id="IPR050559">
    <property type="entry name" value="P-Pant_transferase_sf"/>
</dbReference>
<dbReference type="InterPro" id="IPR037143">
    <property type="entry name" value="4-PPantetheinyl_Trfase_dom_sf"/>
</dbReference>
<keyword evidence="5" id="KW-1185">Reference proteome</keyword>
<dbReference type="EMBL" id="ABIA03000002">
    <property type="protein sequence ID" value="EDQ33614.1"/>
    <property type="molecule type" value="Genomic_DNA"/>
</dbReference>
<gene>
    <name evidence="4" type="ORF">HPDFL43_10267</name>
</gene>
<dbReference type="eggNOG" id="COG2091">
    <property type="taxonomic scope" value="Bacteria"/>
</dbReference>
<dbReference type="AlphaFoldDB" id="A9D6X4"/>
<dbReference type="PANTHER" id="PTHR12215:SF10">
    <property type="entry name" value="L-AMINOADIPATE-SEMIALDEHYDE DEHYDROGENASE-PHOSPHOPANTETHEINYL TRANSFERASE"/>
    <property type="match status" value="1"/>
</dbReference>
<organism evidence="4 5">
    <name type="scientific">Hoeflea phototrophica (strain DSM 17068 / NCIMB 14078 / DFL-43)</name>
    <dbReference type="NCBI Taxonomy" id="411684"/>
    <lineage>
        <taxon>Bacteria</taxon>
        <taxon>Pseudomonadati</taxon>
        <taxon>Pseudomonadota</taxon>
        <taxon>Alphaproteobacteria</taxon>
        <taxon>Hyphomicrobiales</taxon>
        <taxon>Rhizobiaceae</taxon>
        <taxon>Hoeflea</taxon>
    </lineage>
</organism>
<dbReference type="PANTHER" id="PTHR12215">
    <property type="entry name" value="PHOSPHOPANTETHEINE TRANSFERASE"/>
    <property type="match status" value="1"/>
</dbReference>
<accession>A9D6X4</accession>
<keyword evidence="2 4" id="KW-0808">Transferase</keyword>
<evidence type="ECO:0000256" key="1">
    <source>
        <dbReference type="ARBA" id="ARBA00010990"/>
    </source>
</evidence>
<dbReference type="Pfam" id="PF01648">
    <property type="entry name" value="ACPS"/>
    <property type="match status" value="1"/>
</dbReference>
<dbReference type="GO" id="GO:0019878">
    <property type="term" value="P:lysine biosynthetic process via aminoadipic acid"/>
    <property type="evidence" value="ECO:0007669"/>
    <property type="project" value="TreeGrafter"/>
</dbReference>
<dbReference type="Proteomes" id="UP000004291">
    <property type="component" value="Chromosome"/>
</dbReference>
<comment type="caution">
    <text evidence="4">The sequence shown here is derived from an EMBL/GenBank/DDBJ whole genome shotgun (WGS) entry which is preliminary data.</text>
</comment>